<evidence type="ECO:0000313" key="2">
    <source>
        <dbReference type="Proteomes" id="UP000237000"/>
    </source>
</evidence>
<accession>A0A2P5EHT5</accession>
<proteinExistence type="predicted"/>
<evidence type="ECO:0000313" key="1">
    <source>
        <dbReference type="EMBL" id="PON85106.1"/>
    </source>
</evidence>
<keyword evidence="2" id="KW-1185">Reference proteome</keyword>
<dbReference type="InParanoid" id="A0A2P5EHT5"/>
<dbReference type="Proteomes" id="UP000237000">
    <property type="component" value="Unassembled WGS sequence"/>
</dbReference>
<dbReference type="OrthoDB" id="10310629at2759"/>
<name>A0A2P5EHT5_TREOI</name>
<dbReference type="AlphaFoldDB" id="A0A2P5EHT5"/>
<sequence>MKKRELCFSQNSHKSDKALYIPFSAESPPQHITAPTILHSSRCLLQSETPVSPSLNQPFYLNGFKLVLPQNRQSTLPAGANTDIILFLQISAIGNNLWYLSDVIVQSSNGLPSRSALFLTYDHFKNHEGKQFDKNIFLLASEWSWHMEREFPNHGLNAQVYDVLESCLR</sequence>
<comment type="caution">
    <text evidence="1">The sequence shown here is derived from an EMBL/GenBank/DDBJ whole genome shotgun (WGS) entry which is preliminary data.</text>
</comment>
<organism evidence="1 2">
    <name type="scientific">Trema orientale</name>
    <name type="common">Charcoal tree</name>
    <name type="synonym">Celtis orientalis</name>
    <dbReference type="NCBI Taxonomy" id="63057"/>
    <lineage>
        <taxon>Eukaryota</taxon>
        <taxon>Viridiplantae</taxon>
        <taxon>Streptophyta</taxon>
        <taxon>Embryophyta</taxon>
        <taxon>Tracheophyta</taxon>
        <taxon>Spermatophyta</taxon>
        <taxon>Magnoliopsida</taxon>
        <taxon>eudicotyledons</taxon>
        <taxon>Gunneridae</taxon>
        <taxon>Pentapetalae</taxon>
        <taxon>rosids</taxon>
        <taxon>fabids</taxon>
        <taxon>Rosales</taxon>
        <taxon>Cannabaceae</taxon>
        <taxon>Trema</taxon>
    </lineage>
</organism>
<dbReference type="EMBL" id="JXTC01000152">
    <property type="protein sequence ID" value="PON85106.1"/>
    <property type="molecule type" value="Genomic_DNA"/>
</dbReference>
<protein>
    <submittedName>
        <fullName evidence="1">Uncharacterized protein</fullName>
    </submittedName>
</protein>
<reference evidence="2" key="1">
    <citation type="submission" date="2016-06" db="EMBL/GenBank/DDBJ databases">
        <title>Parallel loss of symbiosis genes in relatives of nitrogen-fixing non-legume Parasponia.</title>
        <authorList>
            <person name="Van Velzen R."/>
            <person name="Holmer R."/>
            <person name="Bu F."/>
            <person name="Rutten L."/>
            <person name="Van Zeijl A."/>
            <person name="Liu W."/>
            <person name="Santuari L."/>
            <person name="Cao Q."/>
            <person name="Sharma T."/>
            <person name="Shen D."/>
            <person name="Roswanjaya Y."/>
            <person name="Wardhani T."/>
            <person name="Kalhor M.S."/>
            <person name="Jansen J."/>
            <person name="Van den Hoogen J."/>
            <person name="Gungor B."/>
            <person name="Hartog M."/>
            <person name="Hontelez J."/>
            <person name="Verver J."/>
            <person name="Yang W.-C."/>
            <person name="Schijlen E."/>
            <person name="Repin R."/>
            <person name="Schilthuizen M."/>
            <person name="Schranz E."/>
            <person name="Heidstra R."/>
            <person name="Miyata K."/>
            <person name="Fedorova E."/>
            <person name="Kohlen W."/>
            <person name="Bisseling T."/>
            <person name="Smit S."/>
            <person name="Geurts R."/>
        </authorList>
    </citation>
    <scope>NUCLEOTIDE SEQUENCE [LARGE SCALE GENOMIC DNA]</scope>
    <source>
        <strain evidence="2">cv. RG33-2</strain>
    </source>
</reference>
<gene>
    <name evidence="1" type="ORF">TorRG33x02_190800</name>
</gene>